<evidence type="ECO:0000259" key="1">
    <source>
        <dbReference type="PROSITE" id="PS50043"/>
    </source>
</evidence>
<dbReference type="Gene3D" id="1.10.10.10">
    <property type="entry name" value="Winged helix-like DNA-binding domain superfamily/Winged helix DNA-binding domain"/>
    <property type="match status" value="1"/>
</dbReference>
<dbReference type="Pfam" id="PF00196">
    <property type="entry name" value="GerE"/>
    <property type="match status" value="1"/>
</dbReference>
<dbReference type="InterPro" id="IPR036388">
    <property type="entry name" value="WH-like_DNA-bd_sf"/>
</dbReference>
<dbReference type="SMART" id="SM00421">
    <property type="entry name" value="HTH_LUXR"/>
    <property type="match status" value="1"/>
</dbReference>
<dbReference type="Gene3D" id="3.40.50.1820">
    <property type="entry name" value="alpha/beta hydrolase"/>
    <property type="match status" value="1"/>
</dbReference>
<dbReference type="Pfam" id="PF00561">
    <property type="entry name" value="Abhydrolase_1"/>
    <property type="match status" value="1"/>
</dbReference>
<gene>
    <name evidence="2" type="ORF">ACFPGP_22050</name>
</gene>
<evidence type="ECO:0000313" key="2">
    <source>
        <dbReference type="EMBL" id="MFC5179380.1"/>
    </source>
</evidence>
<dbReference type="PROSITE" id="PS00622">
    <property type="entry name" value="HTH_LUXR_1"/>
    <property type="match status" value="1"/>
</dbReference>
<dbReference type="GO" id="GO:0016787">
    <property type="term" value="F:hydrolase activity"/>
    <property type="evidence" value="ECO:0007669"/>
    <property type="project" value="UniProtKB-KW"/>
</dbReference>
<comment type="caution">
    <text evidence="2">The sequence shown here is derived from an EMBL/GenBank/DDBJ whole genome shotgun (WGS) entry which is preliminary data.</text>
</comment>
<dbReference type="SUPFAM" id="SSF53474">
    <property type="entry name" value="alpha/beta-Hydrolases"/>
    <property type="match status" value="1"/>
</dbReference>
<dbReference type="PRINTS" id="PR00111">
    <property type="entry name" value="ABHYDROLASE"/>
</dbReference>
<accession>A0ABW0BQ73</accession>
<dbReference type="Proteomes" id="UP001596087">
    <property type="component" value="Unassembled WGS sequence"/>
</dbReference>
<dbReference type="PANTHER" id="PTHR43433">
    <property type="entry name" value="HYDROLASE, ALPHA/BETA FOLD FAMILY PROTEIN"/>
    <property type="match status" value="1"/>
</dbReference>
<dbReference type="PANTHER" id="PTHR43433:SF8">
    <property type="entry name" value="BIFUNCTIONAL LIPASE_ADENYLATE CYCLASE LIPJ"/>
    <property type="match status" value="1"/>
</dbReference>
<proteinExistence type="predicted"/>
<keyword evidence="3" id="KW-1185">Reference proteome</keyword>
<feature type="domain" description="HTH luxR-type" evidence="1">
    <location>
        <begin position="301"/>
        <end position="366"/>
    </location>
</feature>
<sequence>MGAQRETPGATPVQDIRFCRSADGTGIAYAVHGSGPPLVIDACWLSHLQFDWQSPVWRHWLVELGRIATVIRFDERGHGLSDRDVTDHSLELRIADLEAVVDHAGLERFALLAMAQGGPVSIEYAVRHPERVSRLIFHNSYAGALADATPEEIELDATFDSLIKVGWERPTPEFRRVFTSLMIPDATEEQMRWLDELQRMAVTADTAVVARAQRRTADVRHLLPLLDVPTLVLQCRDEKMNSFAQARHLASHIEGARLVALESKNHILLADEPAWPHFVHEVDAFLEDDRAAAPTATKPAAEAVTGLLSARELDVLRAAALGRDNDTIAAELHLSVRTVERHLQNVYAKLGLQGRSARTAAVARLLAGA</sequence>
<dbReference type="InterPro" id="IPR050471">
    <property type="entry name" value="AB_hydrolase"/>
</dbReference>
<protein>
    <submittedName>
        <fullName evidence="2">Alpha/beta fold hydrolase</fullName>
    </submittedName>
</protein>
<dbReference type="CDD" id="cd06170">
    <property type="entry name" value="LuxR_C_like"/>
    <property type="match status" value="1"/>
</dbReference>
<dbReference type="PRINTS" id="PR00038">
    <property type="entry name" value="HTHLUXR"/>
</dbReference>
<dbReference type="InterPro" id="IPR000792">
    <property type="entry name" value="Tscrpt_reg_LuxR_C"/>
</dbReference>
<dbReference type="RefSeq" id="WP_378593460.1">
    <property type="nucleotide sequence ID" value="NZ_JBHSKD010000027.1"/>
</dbReference>
<dbReference type="InterPro" id="IPR016032">
    <property type="entry name" value="Sig_transdc_resp-reg_C-effctor"/>
</dbReference>
<dbReference type="SUPFAM" id="SSF46894">
    <property type="entry name" value="C-terminal effector domain of the bipartite response regulators"/>
    <property type="match status" value="1"/>
</dbReference>
<keyword evidence="2" id="KW-0378">Hydrolase</keyword>
<reference evidence="3" key="1">
    <citation type="journal article" date="2019" name="Int. J. Syst. Evol. Microbiol.">
        <title>The Global Catalogue of Microorganisms (GCM) 10K type strain sequencing project: providing services to taxonomists for standard genome sequencing and annotation.</title>
        <authorList>
            <consortium name="The Broad Institute Genomics Platform"/>
            <consortium name="The Broad Institute Genome Sequencing Center for Infectious Disease"/>
            <person name="Wu L."/>
            <person name="Ma J."/>
        </authorList>
    </citation>
    <scope>NUCLEOTIDE SEQUENCE [LARGE SCALE GENOMIC DNA]</scope>
    <source>
        <strain evidence="3">DFY41</strain>
    </source>
</reference>
<dbReference type="InterPro" id="IPR000073">
    <property type="entry name" value="AB_hydrolase_1"/>
</dbReference>
<name>A0ABW0BQ73_9ACTN</name>
<organism evidence="2 3">
    <name type="scientific">Nocardioides taihuensis</name>
    <dbReference type="NCBI Taxonomy" id="1835606"/>
    <lineage>
        <taxon>Bacteria</taxon>
        <taxon>Bacillati</taxon>
        <taxon>Actinomycetota</taxon>
        <taxon>Actinomycetes</taxon>
        <taxon>Propionibacteriales</taxon>
        <taxon>Nocardioidaceae</taxon>
        <taxon>Nocardioides</taxon>
    </lineage>
</organism>
<dbReference type="PROSITE" id="PS50043">
    <property type="entry name" value="HTH_LUXR_2"/>
    <property type="match status" value="1"/>
</dbReference>
<evidence type="ECO:0000313" key="3">
    <source>
        <dbReference type="Proteomes" id="UP001596087"/>
    </source>
</evidence>
<dbReference type="InterPro" id="IPR029058">
    <property type="entry name" value="AB_hydrolase_fold"/>
</dbReference>
<dbReference type="EMBL" id="JBHSKD010000027">
    <property type="protein sequence ID" value="MFC5179380.1"/>
    <property type="molecule type" value="Genomic_DNA"/>
</dbReference>